<dbReference type="CDD" id="cd06662">
    <property type="entry name" value="SURF1"/>
    <property type="match status" value="1"/>
</dbReference>
<organism evidence="2 3">
    <name type="scientific">Tsuneonella aeria</name>
    <dbReference type="NCBI Taxonomy" id="1837929"/>
    <lineage>
        <taxon>Bacteria</taxon>
        <taxon>Pseudomonadati</taxon>
        <taxon>Pseudomonadota</taxon>
        <taxon>Alphaproteobacteria</taxon>
        <taxon>Sphingomonadales</taxon>
        <taxon>Erythrobacteraceae</taxon>
        <taxon>Tsuneonella</taxon>
    </lineage>
</organism>
<dbReference type="Proteomes" id="UP000439522">
    <property type="component" value="Unassembled WGS sequence"/>
</dbReference>
<name>A0A6I4TIC3_9SPHN</name>
<keyword evidence="1" id="KW-0812">Transmembrane</keyword>
<comment type="caution">
    <text evidence="2">The sequence shown here is derived from an EMBL/GenBank/DDBJ whole genome shotgun (WGS) entry which is preliminary data.</text>
</comment>
<gene>
    <name evidence="2" type="ORF">GRI40_13555</name>
</gene>
<dbReference type="EMBL" id="WTZA01000002">
    <property type="protein sequence ID" value="MXO76238.1"/>
    <property type="molecule type" value="Genomic_DNA"/>
</dbReference>
<sequence length="175" mass="18902">MIALGVWQLQRMQEKEALLARYAAIPADAPAVAWPQVPADYEDALYRRAQVDCARVSRIEERAGRSENGAIGWGHYARCVLAGGGTADVALGWSVDPVRVRWNGGVVAGTIGPAGNGVKLVAEPAQAGLDQLATPDPRDLPNNHLSYAVQWFLFAATAVVVFWLAVRARWRASAR</sequence>
<dbReference type="GO" id="GO:0005886">
    <property type="term" value="C:plasma membrane"/>
    <property type="evidence" value="ECO:0007669"/>
    <property type="project" value="UniProtKB-SubCell"/>
</dbReference>
<evidence type="ECO:0000256" key="1">
    <source>
        <dbReference type="RuleBase" id="RU363076"/>
    </source>
</evidence>
<dbReference type="OrthoDB" id="6079986at2"/>
<keyword evidence="1" id="KW-0472">Membrane</keyword>
<comment type="similarity">
    <text evidence="1">Belongs to the SURF1 family.</text>
</comment>
<keyword evidence="1" id="KW-1003">Cell membrane</keyword>
<evidence type="ECO:0000313" key="2">
    <source>
        <dbReference type="EMBL" id="MXO76238.1"/>
    </source>
</evidence>
<protein>
    <recommendedName>
        <fullName evidence="1">SURF1-like protein</fullName>
    </recommendedName>
</protein>
<accession>A0A6I4TIC3</accession>
<dbReference type="Pfam" id="PF02104">
    <property type="entry name" value="SURF1"/>
    <property type="match status" value="1"/>
</dbReference>
<dbReference type="AlphaFoldDB" id="A0A6I4TIC3"/>
<comment type="subcellular location">
    <subcellularLocation>
        <location evidence="1">Cell membrane</location>
        <topology evidence="1">Multi-pass membrane protein</topology>
    </subcellularLocation>
</comment>
<reference evidence="2 3" key="1">
    <citation type="submission" date="2019-12" db="EMBL/GenBank/DDBJ databases">
        <title>Genomic-based taxomic classification of the family Erythrobacteraceae.</title>
        <authorList>
            <person name="Xu L."/>
        </authorList>
    </citation>
    <scope>NUCLEOTIDE SEQUENCE [LARGE SCALE GENOMIC DNA]</scope>
    <source>
        <strain evidence="2 3">100921-2</strain>
    </source>
</reference>
<evidence type="ECO:0000313" key="3">
    <source>
        <dbReference type="Proteomes" id="UP000439522"/>
    </source>
</evidence>
<keyword evidence="3" id="KW-1185">Reference proteome</keyword>
<feature type="transmembrane region" description="Helical" evidence="1">
    <location>
        <begin position="147"/>
        <end position="166"/>
    </location>
</feature>
<proteinExistence type="inferred from homology"/>
<dbReference type="InterPro" id="IPR002994">
    <property type="entry name" value="Surf1/Shy1"/>
</dbReference>
<comment type="caution">
    <text evidence="1">Lacks conserved residue(s) required for the propagation of feature annotation.</text>
</comment>
<keyword evidence="1" id="KW-1133">Transmembrane helix</keyword>